<feature type="signal peptide" evidence="7">
    <location>
        <begin position="1"/>
        <end position="19"/>
    </location>
</feature>
<evidence type="ECO:0000256" key="6">
    <source>
        <dbReference type="SAM" id="Phobius"/>
    </source>
</evidence>
<evidence type="ECO:0000256" key="3">
    <source>
        <dbReference type="ARBA" id="ARBA00022692"/>
    </source>
</evidence>
<dbReference type="AlphaFoldDB" id="A0A317PD28"/>
<dbReference type="PANTHER" id="PTHR30086:SF20">
    <property type="entry name" value="ARGININE EXPORTER PROTEIN ARGO-RELATED"/>
    <property type="match status" value="1"/>
</dbReference>
<evidence type="ECO:0000313" key="9">
    <source>
        <dbReference type="Proteomes" id="UP000246352"/>
    </source>
</evidence>
<evidence type="ECO:0000256" key="4">
    <source>
        <dbReference type="ARBA" id="ARBA00022989"/>
    </source>
</evidence>
<evidence type="ECO:0000256" key="5">
    <source>
        <dbReference type="ARBA" id="ARBA00023136"/>
    </source>
</evidence>
<evidence type="ECO:0000313" key="8">
    <source>
        <dbReference type="EMBL" id="PWV97160.1"/>
    </source>
</evidence>
<dbReference type="EMBL" id="QGTR01000007">
    <property type="protein sequence ID" value="PWV97160.1"/>
    <property type="molecule type" value="Genomic_DNA"/>
</dbReference>
<dbReference type="InterPro" id="IPR001123">
    <property type="entry name" value="LeuE-type"/>
</dbReference>
<keyword evidence="7" id="KW-0732">Signal</keyword>
<dbReference type="PANTHER" id="PTHR30086">
    <property type="entry name" value="ARGININE EXPORTER PROTEIN ARGO"/>
    <property type="match status" value="1"/>
</dbReference>
<keyword evidence="9" id="KW-1185">Reference proteome</keyword>
<protein>
    <submittedName>
        <fullName evidence="8">Threonine/homoserine/homoserine lactone efflux protein</fullName>
    </submittedName>
</protein>
<comment type="caution">
    <text evidence="8">The sequence shown here is derived from an EMBL/GenBank/DDBJ whole genome shotgun (WGS) entry which is preliminary data.</text>
</comment>
<comment type="subcellular location">
    <subcellularLocation>
        <location evidence="1">Cell membrane</location>
        <topology evidence="1">Multi-pass membrane protein</topology>
    </subcellularLocation>
</comment>
<feature type="transmembrane region" description="Helical" evidence="6">
    <location>
        <begin position="39"/>
        <end position="59"/>
    </location>
</feature>
<dbReference type="GO" id="GO:0015171">
    <property type="term" value="F:amino acid transmembrane transporter activity"/>
    <property type="evidence" value="ECO:0007669"/>
    <property type="project" value="TreeGrafter"/>
</dbReference>
<keyword evidence="4 6" id="KW-1133">Transmembrane helix</keyword>
<keyword evidence="5 6" id="KW-0472">Membrane</keyword>
<keyword evidence="2" id="KW-1003">Cell membrane</keyword>
<name>A0A317PD28_9HYPH</name>
<evidence type="ECO:0000256" key="1">
    <source>
        <dbReference type="ARBA" id="ARBA00004651"/>
    </source>
</evidence>
<feature type="transmembrane region" description="Helical" evidence="6">
    <location>
        <begin position="183"/>
        <end position="203"/>
    </location>
</feature>
<dbReference type="GO" id="GO:0005886">
    <property type="term" value="C:plasma membrane"/>
    <property type="evidence" value="ECO:0007669"/>
    <property type="project" value="UniProtKB-SubCell"/>
</dbReference>
<proteinExistence type="predicted"/>
<keyword evidence="3 6" id="KW-0812">Transmembrane</keyword>
<dbReference type="RefSeq" id="WP_110034330.1">
    <property type="nucleotide sequence ID" value="NZ_QGTR01000007.1"/>
</dbReference>
<dbReference type="Proteomes" id="UP000246352">
    <property type="component" value="Unassembled WGS sequence"/>
</dbReference>
<sequence length="209" mass="21857">MIESLHLPLILAAAFLASASPGPSTMAIAGTSMNVGRRAGLVLALGIASGSLAWSTMAALGMSAVMMANAWTFEVLRYAGAGYLIYLAIRAGRSALSSRAAETRNPGAASFASTFGRGIAMHLTNPKAILFFSALYSVGMPANATPAQLALVIGCVGLQSLSIFVCYAMLFSNPRMVRIYGRLRRGFEATFALAFGYAGFRLLTARLTG</sequence>
<dbReference type="Pfam" id="PF01810">
    <property type="entry name" value="LysE"/>
    <property type="match status" value="1"/>
</dbReference>
<feature type="chain" id="PRO_5016292313" evidence="7">
    <location>
        <begin position="20"/>
        <end position="209"/>
    </location>
</feature>
<dbReference type="OrthoDB" id="7659099at2"/>
<reference evidence="8 9" key="1">
    <citation type="submission" date="2018-05" db="EMBL/GenBank/DDBJ databases">
        <title>Genomic Encyclopedia of Type Strains, Phase IV (KMG-IV): sequencing the most valuable type-strain genomes for metagenomic binning, comparative biology and taxonomic classification.</title>
        <authorList>
            <person name="Goeker M."/>
        </authorList>
    </citation>
    <scope>NUCLEOTIDE SEQUENCE [LARGE SCALE GENOMIC DNA]</scope>
    <source>
        <strain evidence="8 9">DSM 16791</strain>
    </source>
</reference>
<evidence type="ECO:0000256" key="7">
    <source>
        <dbReference type="SAM" id="SignalP"/>
    </source>
</evidence>
<organism evidence="8 9">
    <name type="scientific">Hoeflea marina</name>
    <dbReference type="NCBI Taxonomy" id="274592"/>
    <lineage>
        <taxon>Bacteria</taxon>
        <taxon>Pseudomonadati</taxon>
        <taxon>Pseudomonadota</taxon>
        <taxon>Alphaproteobacteria</taxon>
        <taxon>Hyphomicrobiales</taxon>
        <taxon>Rhizobiaceae</taxon>
        <taxon>Hoeflea</taxon>
    </lineage>
</organism>
<evidence type="ECO:0000256" key="2">
    <source>
        <dbReference type="ARBA" id="ARBA00022475"/>
    </source>
</evidence>
<feature type="transmembrane region" description="Helical" evidence="6">
    <location>
        <begin position="149"/>
        <end position="171"/>
    </location>
</feature>
<gene>
    <name evidence="8" type="ORF">DFR52_10771</name>
</gene>
<accession>A0A317PD28</accession>